<feature type="non-terminal residue" evidence="1">
    <location>
        <position position="1393"/>
    </location>
</feature>
<feature type="non-terminal residue" evidence="1">
    <location>
        <position position="1"/>
    </location>
</feature>
<name>A0A5N3VXY8_MUNRE</name>
<comment type="caution">
    <text evidence="1">The sequence shown here is derived from an EMBL/GenBank/DDBJ whole genome shotgun (WGS) entry which is preliminary data.</text>
</comment>
<evidence type="ECO:0000313" key="1">
    <source>
        <dbReference type="EMBL" id="KAB0353842.1"/>
    </source>
</evidence>
<organism evidence="1 2">
    <name type="scientific">Muntiacus reevesi</name>
    <name type="common">Reeves' muntjac</name>
    <name type="synonym">Cervus reevesi</name>
    <dbReference type="NCBI Taxonomy" id="9886"/>
    <lineage>
        <taxon>Eukaryota</taxon>
        <taxon>Metazoa</taxon>
        <taxon>Chordata</taxon>
        <taxon>Craniata</taxon>
        <taxon>Vertebrata</taxon>
        <taxon>Euteleostomi</taxon>
        <taxon>Mammalia</taxon>
        <taxon>Eutheria</taxon>
        <taxon>Laurasiatheria</taxon>
        <taxon>Artiodactyla</taxon>
        <taxon>Ruminantia</taxon>
        <taxon>Pecora</taxon>
        <taxon>Cervidae</taxon>
        <taxon>Muntiacinae</taxon>
        <taxon>Muntiacus</taxon>
    </lineage>
</organism>
<sequence length="1393" mass="146835">ENIIIQETSTTLSQQIDLKTPSQVTGLKPQKTAYSSTVVSKSMPVFATDYTTRLTSVGPTTNSMKVTKSPSSESTRTTKMAESIAIETSHPVVATNFLCTSRFTNNSIVSKPSVTESQLAVMRTASLFSPVESTSMSTTFWPKHKSTGIGALPIATASQEFPASTAAGSVRQSTVDLTSTTATPFGTASTLPPESVLISTAVSMNSVFPRNQTAQGWGSLHPHWPQLIWKYLVYSTRSIEMTPVLRTDETESPSTNFQADSSPTVEDAISTFIPKEVSFVALSFRTSSPFTRAQSVQTVTDVEMTHTALTLGKTLAPTVAETLFSSTITGPVYALNIPTGGENMLPLISTRSASTSKESTSDEDQTLLTSVLNGSTSNTEHSSTTTNIIIQPEVSMESKATTIANTTTDRYKTVLSKLTSPWFTNFSTVSGVTSVTKQPESKFSTLLLKTTPASTVLGNELLSTPRETVVPLSASENTQTQTNGIIAFGETTVPVPGSAMTQRFIATVTRKETTSHYLERKSALAVTTKVSPFATMLKATDESISPFLDAEKLTTQLDNTTTAEVKESWFSTKSMKTTPKSSYNETMDIFNSTHIYIAPWTSETQTPSISTSSNTVEAHVSEMSTALTITTLLSPETGSMSALSVYAPRTEKKIVSTTSVTHPFSHRQDTSFVDTVTPGTTRISNPINNNTTFFTLAFTYLGLSPSSTVSSANFIAVSTDRITTALSASNVSIALLGKTSMIITSVATSGLGSEMSSMSVSVSAFPPLTVSSDASTTGGSFYTSSSVTPRPSMTMQTLSLDVTPLTYAGSASKSTVTSVGFTTSEITKVSSSITPTSSPAEPTFPSGKTIPTTIMVGTVTPFIGILAISSIPKTTFSSILSTAQQSSQRYQATTLGIFPGITNSSLSTVSSGKVIALTNTYSRTVAPESVLSSTLENLHASLNIQFSPSLTGFKSTPGSTKSAMSVNTPVSYSPWIPSGSTSPSLTSVLVSPQSTETKFSTPKTSLPPMSQTVEFPVLQTRTTSSNTQSLLLTFWNTPTAEDSQFSASTTAYVPTSNKKQTESPYVSTESLSTFPVSQTGLVPGDVMAMSSISTTGTLPTLGMSESPSLSISSKSIPVTLADIKHTFEKTTTSVTPGTTLPSNISDAASESIISKASTSPMLTWILSSLPSSSPLATRSNTHIISSSPEEVLKSTFLTSGITPTHPLTNFTIGPFAGVSAVLETTPTPTVGGITAGFPSPFSVSIKITDDSTYISKSSEAFSRITVTANSRTVPQAPSFRRMSKSPPVDHTPSVGAMFLPSPTTTSAWSRIPAASAPTTLVLPKPTQESLLNIAATTSTATGAPFPLISTGVTHPFTANVSSLPSSSFETGWPDSTPSFLSTETSTLPIAVKS</sequence>
<accession>A0A5N3VXY8</accession>
<gene>
    <name evidence="1" type="ORF">FD755_023464</name>
</gene>
<reference evidence="1 2" key="1">
    <citation type="submission" date="2019-06" db="EMBL/GenBank/DDBJ databases">
        <title>Discovery of a novel chromosome fission-fusion reversal in muntjac.</title>
        <authorList>
            <person name="Mudd A.B."/>
            <person name="Bredeson J.V."/>
            <person name="Baum R."/>
            <person name="Hockemeyer D."/>
            <person name="Rokhsar D.S."/>
        </authorList>
    </citation>
    <scope>NUCLEOTIDE SEQUENCE [LARGE SCALE GENOMIC DNA]</scope>
    <source>
        <strain evidence="1">UCam_UCB_Mr</strain>
        <tissue evidence="1">Fibroblast cell line</tissue>
    </source>
</reference>
<protein>
    <submittedName>
        <fullName evidence="1">Uncharacterized protein</fullName>
    </submittedName>
</protein>
<dbReference type="EMBL" id="VCEB01000305">
    <property type="protein sequence ID" value="KAB0353842.1"/>
    <property type="molecule type" value="Genomic_DNA"/>
</dbReference>
<evidence type="ECO:0000313" key="2">
    <source>
        <dbReference type="Proteomes" id="UP000326062"/>
    </source>
</evidence>
<proteinExistence type="predicted"/>
<dbReference type="Proteomes" id="UP000326062">
    <property type="component" value="Unassembled WGS sequence"/>
</dbReference>
<keyword evidence="2" id="KW-1185">Reference proteome</keyword>